<comment type="similarity">
    <text evidence="1">Belongs to the ABC transporter superfamily.</text>
</comment>
<sequence length="229" mass="25565">MLSIKGLEAGYEESMVIREIDMDVKENQVICVMGRNGVGKSTLLKTIIGILHPKKGSIHYQSEDITNARSSSRAQKGIGYVPQGREIFPKLTVYENLLIGLEAGNQKKVDEKIYDYFPILKDFAKRNGGDLSGGQQQQLAIARALVSNPSFLLLDEPTEGIQPNIVQEIQDVIVDIKNTSATSMILVEQNLDFVKSVADYLYVIDHGLVVYENPIDQVKDDEVYRYLSV</sequence>
<dbReference type="PANTHER" id="PTHR43820">
    <property type="entry name" value="HIGH-AFFINITY BRANCHED-CHAIN AMINO ACID TRANSPORT ATP-BINDING PROTEIN LIVF"/>
    <property type="match status" value="1"/>
</dbReference>
<evidence type="ECO:0000256" key="3">
    <source>
        <dbReference type="ARBA" id="ARBA00022741"/>
    </source>
</evidence>
<keyword evidence="3" id="KW-0547">Nucleotide-binding</keyword>
<dbReference type="InterPro" id="IPR017780">
    <property type="entry name" value="ABC_transptr_urea_ATP-bd_UrtE"/>
</dbReference>
<proteinExistence type="inferred from homology"/>
<dbReference type="InterPro" id="IPR027417">
    <property type="entry name" value="P-loop_NTPase"/>
</dbReference>
<evidence type="ECO:0000259" key="6">
    <source>
        <dbReference type="PROSITE" id="PS50893"/>
    </source>
</evidence>
<dbReference type="KEGG" id="grc:GI584_06940"/>
<dbReference type="Pfam" id="PF00005">
    <property type="entry name" value="ABC_tran"/>
    <property type="match status" value="1"/>
</dbReference>
<gene>
    <name evidence="7" type="primary">urtE</name>
    <name evidence="7" type="ORF">GI584_06940</name>
</gene>
<protein>
    <submittedName>
        <fullName evidence="7">Urea ABC transporter ATP-binding subunit UrtE</fullName>
    </submittedName>
</protein>
<dbReference type="GO" id="GO:0015807">
    <property type="term" value="P:L-amino acid transport"/>
    <property type="evidence" value="ECO:0007669"/>
    <property type="project" value="TreeGrafter"/>
</dbReference>
<dbReference type="GO" id="GO:0016887">
    <property type="term" value="F:ATP hydrolysis activity"/>
    <property type="evidence" value="ECO:0007669"/>
    <property type="project" value="InterPro"/>
</dbReference>
<feature type="domain" description="ABC transporter" evidence="6">
    <location>
        <begin position="2"/>
        <end position="229"/>
    </location>
</feature>
<keyword evidence="8" id="KW-1185">Reference proteome</keyword>
<dbReference type="NCBIfam" id="TIGR03410">
    <property type="entry name" value="urea_trans_UrtE"/>
    <property type="match status" value="1"/>
</dbReference>
<name>A0A5Q2TIH9_9BACI</name>
<evidence type="ECO:0000256" key="5">
    <source>
        <dbReference type="ARBA" id="ARBA00022970"/>
    </source>
</evidence>
<dbReference type="SUPFAM" id="SSF52540">
    <property type="entry name" value="P-loop containing nucleoside triphosphate hydrolases"/>
    <property type="match status" value="1"/>
</dbReference>
<accession>A0A5Q2TIH9</accession>
<dbReference type="InterPro" id="IPR052156">
    <property type="entry name" value="BCAA_Transport_ATP-bd_LivF"/>
</dbReference>
<dbReference type="CDD" id="cd03224">
    <property type="entry name" value="ABC_TM1139_LivF_branched"/>
    <property type="match status" value="1"/>
</dbReference>
<dbReference type="GO" id="GO:0015658">
    <property type="term" value="F:branched-chain amino acid transmembrane transporter activity"/>
    <property type="evidence" value="ECO:0007669"/>
    <property type="project" value="TreeGrafter"/>
</dbReference>
<dbReference type="Proteomes" id="UP000339690">
    <property type="component" value="Chromosome"/>
</dbReference>
<organism evidence="7 8">
    <name type="scientific">Gracilibacillus salitolerans</name>
    <dbReference type="NCBI Taxonomy" id="2663022"/>
    <lineage>
        <taxon>Bacteria</taxon>
        <taxon>Bacillati</taxon>
        <taxon>Bacillota</taxon>
        <taxon>Bacilli</taxon>
        <taxon>Bacillales</taxon>
        <taxon>Bacillaceae</taxon>
        <taxon>Gracilibacillus</taxon>
    </lineage>
</organism>
<reference evidence="7 8" key="1">
    <citation type="submission" date="2019-11" db="EMBL/GenBank/DDBJ databases">
        <title>Gracilibacillus salitolerans sp. nov., a moderate halophile isolated from a saline soil in northwest China.</title>
        <authorList>
            <person name="Gan L."/>
        </authorList>
    </citation>
    <scope>NUCLEOTIDE SEQUENCE [LARGE SCALE GENOMIC DNA]</scope>
    <source>
        <strain evidence="7 8">SCU50</strain>
    </source>
</reference>
<evidence type="ECO:0000256" key="4">
    <source>
        <dbReference type="ARBA" id="ARBA00022840"/>
    </source>
</evidence>
<evidence type="ECO:0000256" key="1">
    <source>
        <dbReference type="ARBA" id="ARBA00005417"/>
    </source>
</evidence>
<keyword evidence="4 7" id="KW-0067">ATP-binding</keyword>
<dbReference type="GO" id="GO:0005524">
    <property type="term" value="F:ATP binding"/>
    <property type="evidence" value="ECO:0007669"/>
    <property type="project" value="UniProtKB-KW"/>
</dbReference>
<evidence type="ECO:0000313" key="8">
    <source>
        <dbReference type="Proteomes" id="UP000339690"/>
    </source>
</evidence>
<dbReference type="PANTHER" id="PTHR43820:SF5">
    <property type="entry name" value="HIGH-AFFINITY BRANCHED-CHAIN AMINO ACID TRANSPORT ATP-BINDING PROTEIN"/>
    <property type="match status" value="1"/>
</dbReference>
<keyword evidence="5" id="KW-0029">Amino-acid transport</keyword>
<evidence type="ECO:0000313" key="7">
    <source>
        <dbReference type="EMBL" id="QGH33770.1"/>
    </source>
</evidence>
<dbReference type="EMBL" id="CP045915">
    <property type="protein sequence ID" value="QGH33770.1"/>
    <property type="molecule type" value="Genomic_DNA"/>
</dbReference>
<evidence type="ECO:0000256" key="2">
    <source>
        <dbReference type="ARBA" id="ARBA00022448"/>
    </source>
</evidence>
<dbReference type="Gene3D" id="3.40.50.300">
    <property type="entry name" value="P-loop containing nucleotide triphosphate hydrolases"/>
    <property type="match status" value="1"/>
</dbReference>
<keyword evidence="2" id="KW-0813">Transport</keyword>
<dbReference type="PROSITE" id="PS50893">
    <property type="entry name" value="ABC_TRANSPORTER_2"/>
    <property type="match status" value="1"/>
</dbReference>
<dbReference type="InterPro" id="IPR003593">
    <property type="entry name" value="AAA+_ATPase"/>
</dbReference>
<dbReference type="RefSeq" id="WP_153790751.1">
    <property type="nucleotide sequence ID" value="NZ_CP045915.1"/>
</dbReference>
<dbReference type="InterPro" id="IPR003439">
    <property type="entry name" value="ABC_transporter-like_ATP-bd"/>
</dbReference>
<dbReference type="AlphaFoldDB" id="A0A5Q2TIH9"/>
<dbReference type="SMART" id="SM00382">
    <property type="entry name" value="AAA"/>
    <property type="match status" value="1"/>
</dbReference>